<dbReference type="EMBL" id="KB469316">
    <property type="protein sequence ID" value="EPQ50422.1"/>
    <property type="molecule type" value="Genomic_DNA"/>
</dbReference>
<evidence type="ECO:0000313" key="3">
    <source>
        <dbReference type="Proteomes" id="UP000030669"/>
    </source>
</evidence>
<feature type="region of interest" description="Disordered" evidence="1">
    <location>
        <begin position="175"/>
        <end position="195"/>
    </location>
</feature>
<dbReference type="KEGG" id="gtr:GLOTRDRAFT_97038"/>
<organism evidence="2 3">
    <name type="scientific">Gloeophyllum trabeum (strain ATCC 11539 / FP-39264 / Madison 617)</name>
    <name type="common">Brown rot fungus</name>
    <dbReference type="NCBI Taxonomy" id="670483"/>
    <lineage>
        <taxon>Eukaryota</taxon>
        <taxon>Fungi</taxon>
        <taxon>Dikarya</taxon>
        <taxon>Basidiomycota</taxon>
        <taxon>Agaricomycotina</taxon>
        <taxon>Agaricomycetes</taxon>
        <taxon>Gloeophyllales</taxon>
        <taxon>Gloeophyllaceae</taxon>
        <taxon>Gloeophyllum</taxon>
    </lineage>
</organism>
<feature type="region of interest" description="Disordered" evidence="1">
    <location>
        <begin position="120"/>
        <end position="147"/>
    </location>
</feature>
<dbReference type="RefSeq" id="XP_007871136.1">
    <property type="nucleotide sequence ID" value="XM_007872945.1"/>
</dbReference>
<protein>
    <submittedName>
        <fullName evidence="2">Uncharacterized protein</fullName>
    </submittedName>
</protein>
<reference evidence="2 3" key="1">
    <citation type="journal article" date="2012" name="Science">
        <title>The Paleozoic origin of enzymatic lignin decomposition reconstructed from 31 fungal genomes.</title>
        <authorList>
            <person name="Floudas D."/>
            <person name="Binder M."/>
            <person name="Riley R."/>
            <person name="Barry K."/>
            <person name="Blanchette R.A."/>
            <person name="Henrissat B."/>
            <person name="Martinez A.T."/>
            <person name="Otillar R."/>
            <person name="Spatafora J.W."/>
            <person name="Yadav J.S."/>
            <person name="Aerts A."/>
            <person name="Benoit I."/>
            <person name="Boyd A."/>
            <person name="Carlson A."/>
            <person name="Copeland A."/>
            <person name="Coutinho P.M."/>
            <person name="de Vries R.P."/>
            <person name="Ferreira P."/>
            <person name="Findley K."/>
            <person name="Foster B."/>
            <person name="Gaskell J."/>
            <person name="Glotzer D."/>
            <person name="Gorecki P."/>
            <person name="Heitman J."/>
            <person name="Hesse C."/>
            <person name="Hori C."/>
            <person name="Igarashi K."/>
            <person name="Jurgens J.A."/>
            <person name="Kallen N."/>
            <person name="Kersten P."/>
            <person name="Kohler A."/>
            <person name="Kuees U."/>
            <person name="Kumar T.K.A."/>
            <person name="Kuo A."/>
            <person name="LaButti K."/>
            <person name="Larrondo L.F."/>
            <person name="Lindquist E."/>
            <person name="Ling A."/>
            <person name="Lombard V."/>
            <person name="Lucas S."/>
            <person name="Lundell T."/>
            <person name="Martin R."/>
            <person name="McLaughlin D.J."/>
            <person name="Morgenstern I."/>
            <person name="Morin E."/>
            <person name="Murat C."/>
            <person name="Nagy L.G."/>
            <person name="Nolan M."/>
            <person name="Ohm R.A."/>
            <person name="Patyshakuliyeva A."/>
            <person name="Rokas A."/>
            <person name="Ruiz-Duenas F.J."/>
            <person name="Sabat G."/>
            <person name="Salamov A."/>
            <person name="Samejima M."/>
            <person name="Schmutz J."/>
            <person name="Slot J.C."/>
            <person name="St John F."/>
            <person name="Stenlid J."/>
            <person name="Sun H."/>
            <person name="Sun S."/>
            <person name="Syed K."/>
            <person name="Tsang A."/>
            <person name="Wiebenga A."/>
            <person name="Young D."/>
            <person name="Pisabarro A."/>
            <person name="Eastwood D.C."/>
            <person name="Martin F."/>
            <person name="Cullen D."/>
            <person name="Grigoriev I.V."/>
            <person name="Hibbett D.S."/>
        </authorList>
    </citation>
    <scope>NUCLEOTIDE SEQUENCE [LARGE SCALE GENOMIC DNA]</scope>
    <source>
        <strain evidence="2 3">ATCC 11539</strain>
    </source>
</reference>
<evidence type="ECO:0000313" key="2">
    <source>
        <dbReference type="EMBL" id="EPQ50422.1"/>
    </source>
</evidence>
<dbReference type="HOGENOM" id="CLU_1396463_0_0_1"/>
<dbReference type="AlphaFoldDB" id="S7PSR5"/>
<sequence>MHGRISGPTTWEMFTCTARLVGYGKTVIKQYFPPYVIIICIAVRVGPSYVSGIQNRKECLKFKIAAESRSDKVVRVNPLCIPLRTSARDRTIVGSAKARGAYVAVNSSVGGNVLSAGRSELGIEKGPGDSMRQASSHTSRGEEAANLHGSRWAPVFNEKSEMMMSAPWMRDQLWETEPKREGSLGVPRAARGDFP</sequence>
<dbReference type="GeneID" id="19309935"/>
<evidence type="ECO:0000256" key="1">
    <source>
        <dbReference type="SAM" id="MobiDB-lite"/>
    </source>
</evidence>
<dbReference type="Proteomes" id="UP000030669">
    <property type="component" value="Unassembled WGS sequence"/>
</dbReference>
<gene>
    <name evidence="2" type="ORF">GLOTRDRAFT_97038</name>
</gene>
<proteinExistence type="predicted"/>
<name>S7PSR5_GLOTA</name>
<keyword evidence="3" id="KW-1185">Reference proteome</keyword>
<accession>S7PSR5</accession>